<accession>A0ABQ3AT01</accession>
<dbReference type="Proteomes" id="UP000619761">
    <property type="component" value="Unassembled WGS sequence"/>
</dbReference>
<gene>
    <name evidence="2" type="ORF">GCM10011613_03580</name>
</gene>
<name>A0ABQ3AT01_9GAMM</name>
<feature type="transmembrane region" description="Helical" evidence="1">
    <location>
        <begin position="6"/>
        <end position="26"/>
    </location>
</feature>
<dbReference type="InterPro" id="IPR004714">
    <property type="entry name" value="Cyt_oxidase_maturation_cbb3"/>
</dbReference>
<evidence type="ECO:0008006" key="4">
    <source>
        <dbReference type="Google" id="ProtNLM"/>
    </source>
</evidence>
<dbReference type="PANTHER" id="PTHR41532">
    <property type="entry name" value="FIXS PROTEIN"/>
    <property type="match status" value="1"/>
</dbReference>
<dbReference type="PANTHER" id="PTHR41532:SF1">
    <property type="entry name" value="FIXS PROTEIN"/>
    <property type="match status" value="1"/>
</dbReference>
<keyword evidence="1" id="KW-0812">Transmembrane</keyword>
<keyword evidence="1" id="KW-1133">Transmembrane helix</keyword>
<keyword evidence="1" id="KW-0472">Membrane</keyword>
<protein>
    <recommendedName>
        <fullName evidence="4">Cytochrome oxidase maturation protein, cbb3-type</fullName>
    </recommendedName>
</protein>
<evidence type="ECO:0000313" key="3">
    <source>
        <dbReference type="Proteomes" id="UP000619761"/>
    </source>
</evidence>
<keyword evidence="3" id="KW-1185">Reference proteome</keyword>
<dbReference type="EMBL" id="BMYZ01000001">
    <property type="protein sequence ID" value="GGY63209.1"/>
    <property type="molecule type" value="Genomic_DNA"/>
</dbReference>
<dbReference type="NCBIfam" id="TIGR00847">
    <property type="entry name" value="ccoS"/>
    <property type="match status" value="1"/>
</dbReference>
<organism evidence="2 3">
    <name type="scientific">Cellvibrio zantedeschiae</name>
    <dbReference type="NCBI Taxonomy" id="1237077"/>
    <lineage>
        <taxon>Bacteria</taxon>
        <taxon>Pseudomonadati</taxon>
        <taxon>Pseudomonadota</taxon>
        <taxon>Gammaproteobacteria</taxon>
        <taxon>Cellvibrionales</taxon>
        <taxon>Cellvibrionaceae</taxon>
        <taxon>Cellvibrio</taxon>
    </lineage>
</organism>
<comment type="caution">
    <text evidence="2">The sequence shown here is derived from an EMBL/GenBank/DDBJ whole genome shotgun (WGS) entry which is preliminary data.</text>
</comment>
<proteinExistence type="predicted"/>
<evidence type="ECO:0000313" key="2">
    <source>
        <dbReference type="EMBL" id="GGY63209.1"/>
    </source>
</evidence>
<reference evidence="3" key="1">
    <citation type="journal article" date="2019" name="Int. J. Syst. Evol. Microbiol.">
        <title>The Global Catalogue of Microorganisms (GCM) 10K type strain sequencing project: providing services to taxonomists for standard genome sequencing and annotation.</title>
        <authorList>
            <consortium name="The Broad Institute Genomics Platform"/>
            <consortium name="The Broad Institute Genome Sequencing Center for Infectious Disease"/>
            <person name="Wu L."/>
            <person name="Ma J."/>
        </authorList>
    </citation>
    <scope>NUCLEOTIDE SEQUENCE [LARGE SCALE GENOMIC DNA]</scope>
    <source>
        <strain evidence="3">KCTC 32239</strain>
    </source>
</reference>
<dbReference type="Pfam" id="PF03597">
    <property type="entry name" value="FixS"/>
    <property type="match status" value="1"/>
</dbReference>
<sequence>MESLYFLVPCALIFIAIAVKVLFWAINNGQYDNLDTEAHRILFDNEKSKTAATQKDVFETEELLKQDQPEQKTEQHK</sequence>
<dbReference type="RefSeq" id="WP_189415525.1">
    <property type="nucleotide sequence ID" value="NZ_BMYZ01000001.1"/>
</dbReference>
<evidence type="ECO:0000256" key="1">
    <source>
        <dbReference type="SAM" id="Phobius"/>
    </source>
</evidence>